<sequence>MPTLRYGKTTVSFDVPESHSYDLITYKQPLGEPPDDAYSLSLIRQALAAPIGTPSLRELATDKTQAVILISDGTRLCPSWLLLPPLLEELNAAGIPDHAIDIVIALGLHRKHTAAELEQLVGTAIYQRIRVSNHSSCSEDCTYAGTTSRGTPIEINHLVAQAPLRIVTGNIEPHALVGISGGIKALVPGVASQRCIEHNHGLSLEYKAIPGHPNNPLHQDLEEAQQFAPIDFMLNVVVNHDRQVLHAAAGHIIEAHRQGTVFAAKLFLVPVQKQYDIVVVSPGGFPKDLQFYQALKALRNAAAITKPHGTIIMAAECSEQFGNGIFQYWVETIPERERAVAMLKQTFVAGAHKLLHLDEVLQNHPVYLHTSLPNALIDLLGCTPAPDLSSTLKSILLHPSQSLAIMPFGALTFPVH</sequence>
<dbReference type="Gene3D" id="3.40.50.11440">
    <property type="match status" value="1"/>
</dbReference>
<proteinExistence type="predicted"/>
<gene>
    <name evidence="3" type="primary">larA</name>
    <name evidence="3" type="ORF">FPZ49_09715</name>
</gene>
<dbReference type="NCBIfam" id="NF033504">
    <property type="entry name" value="Ni_dep_LarA"/>
    <property type="match status" value="1"/>
</dbReference>
<dbReference type="PANTHER" id="PTHR33171:SF17">
    <property type="entry name" value="LARA-LIKE N-TERMINAL DOMAIN-CONTAINING PROTEIN"/>
    <property type="match status" value="1"/>
</dbReference>
<dbReference type="InterPro" id="IPR047926">
    <property type="entry name" value="Ni_dep_LarA"/>
</dbReference>
<dbReference type="PANTHER" id="PTHR33171">
    <property type="entry name" value="LAR_N DOMAIN-CONTAINING PROTEIN"/>
    <property type="match status" value="1"/>
</dbReference>
<reference evidence="3 4" key="1">
    <citation type="submission" date="2019-07" db="EMBL/GenBank/DDBJ databases">
        <authorList>
            <person name="Kim J."/>
        </authorList>
    </citation>
    <scope>NUCLEOTIDE SEQUENCE [LARGE SCALE GENOMIC DNA]</scope>
    <source>
        <strain evidence="3 4">JC52</strain>
    </source>
</reference>
<feature type="domain" description="Lactate racemase C-terminal" evidence="2">
    <location>
        <begin position="273"/>
        <end position="343"/>
    </location>
</feature>
<dbReference type="Pfam" id="PF09861">
    <property type="entry name" value="Lar_N"/>
    <property type="match status" value="1"/>
</dbReference>
<accession>A0A559KDY9</accession>
<name>A0A559KDY9_9BACL</name>
<feature type="domain" description="LarA-like N-terminal" evidence="1">
    <location>
        <begin position="6"/>
        <end position="204"/>
    </location>
</feature>
<dbReference type="AlphaFoldDB" id="A0A559KDY9"/>
<dbReference type="InterPro" id="IPR048068">
    <property type="entry name" value="LarA-like"/>
</dbReference>
<organism evidence="3 4">
    <name type="scientific">Paenibacillus cremeus</name>
    <dbReference type="NCBI Taxonomy" id="2163881"/>
    <lineage>
        <taxon>Bacteria</taxon>
        <taxon>Bacillati</taxon>
        <taxon>Bacillota</taxon>
        <taxon>Bacilli</taxon>
        <taxon>Bacillales</taxon>
        <taxon>Paenibacillaceae</taxon>
        <taxon>Paenibacillus</taxon>
    </lineage>
</organism>
<dbReference type="Proteomes" id="UP000317036">
    <property type="component" value="Unassembled WGS sequence"/>
</dbReference>
<dbReference type="InterPro" id="IPR018657">
    <property type="entry name" value="LarA-like_N"/>
</dbReference>
<dbReference type="InterPro" id="IPR043166">
    <property type="entry name" value="LarA-like_C"/>
</dbReference>
<evidence type="ECO:0000259" key="2">
    <source>
        <dbReference type="Pfam" id="PF21113"/>
    </source>
</evidence>
<evidence type="ECO:0000313" key="4">
    <source>
        <dbReference type="Proteomes" id="UP000317036"/>
    </source>
</evidence>
<dbReference type="GO" id="GO:0050043">
    <property type="term" value="F:lactate racemase activity"/>
    <property type="evidence" value="ECO:0007669"/>
    <property type="project" value="InterPro"/>
</dbReference>
<evidence type="ECO:0000313" key="3">
    <source>
        <dbReference type="EMBL" id="TVY10323.1"/>
    </source>
</evidence>
<dbReference type="Pfam" id="PF21113">
    <property type="entry name" value="LarA_C"/>
    <property type="match status" value="1"/>
</dbReference>
<keyword evidence="4" id="KW-1185">Reference proteome</keyword>
<dbReference type="OrthoDB" id="9770545at2"/>
<dbReference type="Gene3D" id="3.90.226.30">
    <property type="match status" value="1"/>
</dbReference>
<dbReference type="EMBL" id="VNJI01000009">
    <property type="protein sequence ID" value="TVY10323.1"/>
    <property type="molecule type" value="Genomic_DNA"/>
</dbReference>
<comment type="caution">
    <text evidence="3">The sequence shown here is derived from an EMBL/GenBank/DDBJ whole genome shotgun (WGS) entry which is preliminary data.</text>
</comment>
<protein>
    <submittedName>
        <fullName evidence="3">Nickel-dependent lactate racemase</fullName>
    </submittedName>
</protein>
<evidence type="ECO:0000259" key="1">
    <source>
        <dbReference type="Pfam" id="PF09861"/>
    </source>
</evidence>
<dbReference type="InterPro" id="IPR048520">
    <property type="entry name" value="LarA_C"/>
</dbReference>